<name>A0A182W3E1_9DIPT</name>
<dbReference type="InterPro" id="IPR052435">
    <property type="entry name" value="YY1-Transcr_Regul"/>
</dbReference>
<dbReference type="Gene3D" id="1.10.10.60">
    <property type="entry name" value="Homeodomain-like"/>
    <property type="match status" value="1"/>
</dbReference>
<feature type="compositionally biased region" description="Polar residues" evidence="6">
    <location>
        <begin position="278"/>
        <end position="293"/>
    </location>
</feature>
<evidence type="ECO:0000256" key="2">
    <source>
        <dbReference type="ARBA" id="ARBA00023015"/>
    </source>
</evidence>
<evidence type="ECO:0000256" key="6">
    <source>
        <dbReference type="SAM" id="MobiDB-lite"/>
    </source>
</evidence>
<feature type="region of interest" description="Disordered" evidence="6">
    <location>
        <begin position="76"/>
        <end position="138"/>
    </location>
</feature>
<evidence type="ECO:0000256" key="3">
    <source>
        <dbReference type="ARBA" id="ARBA00023163"/>
    </source>
</evidence>
<evidence type="ECO:0008006" key="9">
    <source>
        <dbReference type="Google" id="ProtNLM"/>
    </source>
</evidence>
<feature type="region of interest" description="Disordered" evidence="6">
    <location>
        <begin position="1484"/>
        <end position="1557"/>
    </location>
</feature>
<protein>
    <recommendedName>
        <fullName evidence="9">Myb-like domain-containing protein</fullName>
    </recommendedName>
</protein>
<dbReference type="PROSITE" id="PS51477">
    <property type="entry name" value="PAH"/>
    <property type="match status" value="1"/>
</dbReference>
<reference evidence="7" key="2">
    <citation type="submission" date="2020-05" db="UniProtKB">
        <authorList>
            <consortium name="EnsemblMetazoa"/>
        </authorList>
    </citation>
    <scope>IDENTIFICATION</scope>
    <source>
        <strain evidence="7">MINIMUS1</strain>
    </source>
</reference>
<dbReference type="PANTHER" id="PTHR16088">
    <property type="entry name" value="YY1 ASSOCIATED PROTEIN-RELATED"/>
    <property type="match status" value="1"/>
</dbReference>
<dbReference type="Proteomes" id="UP000075920">
    <property type="component" value="Unassembled WGS sequence"/>
</dbReference>
<feature type="compositionally biased region" description="Acidic residues" evidence="6">
    <location>
        <begin position="202"/>
        <end position="214"/>
    </location>
</feature>
<dbReference type="GO" id="GO:0005634">
    <property type="term" value="C:nucleus"/>
    <property type="evidence" value="ECO:0007669"/>
    <property type="project" value="UniProtKB-SubCell"/>
</dbReference>
<sequence length="1712" mass="194159">ALLNIRISGRCKQSLEQATRLRISYASRQSEIRYLSFAPQRFRRIEYRVEKQVEKWPSPNRSDRIAQLLTAMENAKTARKESSSSEDTSCGLLTDFHNDIRPTGQSTPAAPKQSTSSAPKRQVRRKRKRMSFPNDDEEVFDQNFEETIKTAADKNNLTPMCVKKLLKKIVVNDHVFAMVRLKEEEEEAKKLRMDESKKSQNDDNEDDDDDDEKEQPEPKLTRLKAKQLKQTPFPIASLNEPTPDEEVAALIHQELSSDDDDEEYKPAEDETASDEDPNTTVSDVDSQPRTPVSTAACMEQDHESEVQYTKDGLFKIPKPRNDSHCSQSELEHEQENIALRTRSKLCLTTTAIETLESTFVPPDITNDMYEYDGEMDQAWKDFLEEFTKPLPNNLDDDDDNDPEYVATEGIPLDPEEMRAVKVSKKELNALVMELMEMGGTDDQMLEQTLTETINESLNCQLDDRSDMLSTPVPEVHDMVCDNGAIQSTMVRTDSSMHSEPFSAVSMLPPESSTNEPTHTTQQLDSMQSNFNSTAMCTSAYFPPRTDQNTLMVSGNNASNVVDASLNSSGCNMQMSLDEANHSNGSLERTFLEDCSPKPRFFVKCSDLEEVTLEDDSLPCTRIYKHPLEKRYRVRSTTVPIDVNISETEPGMNDIQMQLLQQQLRMHVQLTAQHFLQTYKHPVFHNMAKTFRNMLTEFEDIGKAKPHIVPWNLPFAVECCQMWEKKMDEKRSDTISLKKYWNEEIIREQDSRDRWRRIHRSELHWLVKETILNSKAFIYPSLIPWKAFRCLMLSHSQNSFGSEKQYVESIRKCLFAVWLERGLNHLKKLETIRAFFLFRSNQQYFVKNGYAPPFEHVLEVFDPEKVILLSQYHKGTLHFNWEADIFTNRKARHRIYRTKSPAKQCKVGDESSQTPPSVKTSHASDVLLNVTVLLPVESGPTTKDRKDVFCLQTSEKQKINTVNNEAPVSEVVAIPYGKFVVNIGHDASVENNINNIYAESATTAEVTNAVTQRSAHTFGSVENQDISVPVITECESDGKRADTESSANSRHRSHATDAVAQQCTSLAGQVVGKGSREYGNYSRSAAVATLYSAMRRYLQELKNQCKQELVAACLRSRANRIIFRVYSHVKQLEIYSRFLDNLRTMSENYTAYRYKALPQCYFQQSQQGLLRLSCNHSADGSFIVGAEYIQEQFDDYQSMDDKDALYAFNYYEKVEETLIASDRADLLERFEHILRNFDEIEDRASSLYYQIEDLLGESFPQLVDAFLTFLLPGQAAQVGKFFEHFILTNMGDFLEKLNVFFAKQPSQIKKIHACLNELSNEPDVTMEQVKTKVLPLLKGSTLLTEWFLQLFPGQRPSESPISEYEHVAMKKHPTNDGCDAAVVYEHISYIETLPDGPENPCASNGIRYIQGRIFQGALPARLTFLANSCVIRAVNQATENTTANGDNLCDDSTLMAHAIRLNPLVHSAKGITYADVAHLLVEQNGESEVGSSPETPIASTNMEDADNKTGGTSKKLTPKLPLKKRFNSPISRKAGISVSDERSSPGGGNKESTTPKRLAVLVPVTIPPDSKALAASRKMRSLLDTPQTSSQEEPQLDDPCSMVTMSKCNTNERLEAVENSQPTANATADCSANVEMQEPTPKPSASNETKRVEEAPCWTRDEDKIILQDIVKGFSSVDTVVRQISQKIPDRSSEQIRDRFEFLHRMLRQVKQK</sequence>
<evidence type="ECO:0000313" key="8">
    <source>
        <dbReference type="Proteomes" id="UP000075920"/>
    </source>
</evidence>
<dbReference type="InterPro" id="IPR036600">
    <property type="entry name" value="PAH_sf"/>
</dbReference>
<dbReference type="PANTHER" id="PTHR16088:SF3">
    <property type="entry name" value="GON-4-LIKE PROTEIN"/>
    <property type="match status" value="1"/>
</dbReference>
<feature type="compositionally biased region" description="Polar residues" evidence="6">
    <location>
        <begin position="909"/>
        <end position="919"/>
    </location>
</feature>
<keyword evidence="3" id="KW-0804">Transcription</keyword>
<keyword evidence="2" id="KW-0805">Transcription regulation</keyword>
<comment type="subcellular location">
    <subcellularLocation>
        <location evidence="1 5">Nucleus</location>
    </subcellularLocation>
</comment>
<dbReference type="GO" id="GO:0006355">
    <property type="term" value="P:regulation of DNA-templated transcription"/>
    <property type="evidence" value="ECO:0007669"/>
    <property type="project" value="InterPro"/>
</dbReference>
<feature type="compositionally biased region" description="Acidic residues" evidence="6">
    <location>
        <begin position="256"/>
        <end position="277"/>
    </location>
</feature>
<organism evidence="7 8">
    <name type="scientific">Anopheles minimus</name>
    <dbReference type="NCBI Taxonomy" id="112268"/>
    <lineage>
        <taxon>Eukaryota</taxon>
        <taxon>Metazoa</taxon>
        <taxon>Ecdysozoa</taxon>
        <taxon>Arthropoda</taxon>
        <taxon>Hexapoda</taxon>
        <taxon>Insecta</taxon>
        <taxon>Pterygota</taxon>
        <taxon>Neoptera</taxon>
        <taxon>Endopterygota</taxon>
        <taxon>Diptera</taxon>
        <taxon>Nematocera</taxon>
        <taxon>Culicoidea</taxon>
        <taxon>Culicidae</taxon>
        <taxon>Anophelinae</taxon>
        <taxon>Anopheles</taxon>
    </lineage>
</organism>
<proteinExistence type="predicted"/>
<feature type="region of interest" description="Disordered" evidence="6">
    <location>
        <begin position="255"/>
        <end position="295"/>
    </location>
</feature>
<evidence type="ECO:0000256" key="5">
    <source>
        <dbReference type="PROSITE-ProRule" id="PRU00810"/>
    </source>
</evidence>
<dbReference type="GO" id="GO:0003712">
    <property type="term" value="F:transcription coregulator activity"/>
    <property type="evidence" value="ECO:0007669"/>
    <property type="project" value="TreeGrafter"/>
</dbReference>
<dbReference type="VEuPathDB" id="VectorBase:AMIN004852"/>
<evidence type="ECO:0000313" key="7">
    <source>
        <dbReference type="EnsemblMetazoa" id="AMIN004852-PA"/>
    </source>
</evidence>
<feature type="compositionally biased region" description="Polar residues" evidence="6">
    <location>
        <begin position="1484"/>
        <end position="1501"/>
    </location>
</feature>
<reference evidence="8" key="1">
    <citation type="submission" date="2013-03" db="EMBL/GenBank/DDBJ databases">
        <title>The Genome Sequence of Anopheles minimus MINIMUS1.</title>
        <authorList>
            <consortium name="The Broad Institute Genomics Platform"/>
            <person name="Neafsey D.E."/>
            <person name="Walton C."/>
            <person name="Walker B."/>
            <person name="Young S.K."/>
            <person name="Zeng Q."/>
            <person name="Gargeya S."/>
            <person name="Fitzgerald M."/>
            <person name="Haas B."/>
            <person name="Abouelleil A."/>
            <person name="Allen A.W."/>
            <person name="Alvarado L."/>
            <person name="Arachchi H.M."/>
            <person name="Berlin A.M."/>
            <person name="Chapman S.B."/>
            <person name="Gainer-Dewar J."/>
            <person name="Goldberg J."/>
            <person name="Griggs A."/>
            <person name="Gujja S."/>
            <person name="Hansen M."/>
            <person name="Howarth C."/>
            <person name="Imamovic A."/>
            <person name="Ireland A."/>
            <person name="Larimer J."/>
            <person name="McCowan C."/>
            <person name="Murphy C."/>
            <person name="Pearson M."/>
            <person name="Poon T.W."/>
            <person name="Priest M."/>
            <person name="Roberts A."/>
            <person name="Saif S."/>
            <person name="Shea T."/>
            <person name="Sisk P."/>
            <person name="Sykes S."/>
            <person name="Wortman J."/>
            <person name="Nusbaum C."/>
            <person name="Birren B."/>
        </authorList>
    </citation>
    <scope>NUCLEOTIDE SEQUENCE [LARGE SCALE GENOMIC DNA]</scope>
    <source>
        <strain evidence="8">MINIMUS1</strain>
    </source>
</reference>
<dbReference type="InterPro" id="IPR003822">
    <property type="entry name" value="PAH"/>
</dbReference>
<evidence type="ECO:0000256" key="4">
    <source>
        <dbReference type="ARBA" id="ARBA00023242"/>
    </source>
</evidence>
<feature type="region of interest" description="Disordered" evidence="6">
    <location>
        <begin position="1572"/>
        <end position="1600"/>
    </location>
</feature>
<accession>A0A182W3E1</accession>
<keyword evidence="8" id="KW-1185">Reference proteome</keyword>
<dbReference type="STRING" id="112268.A0A182W3E1"/>
<keyword evidence="4 5" id="KW-0539">Nucleus</keyword>
<evidence type="ECO:0000256" key="1">
    <source>
        <dbReference type="ARBA" id="ARBA00004123"/>
    </source>
</evidence>
<feature type="compositionally biased region" description="Basic and acidic residues" evidence="6">
    <location>
        <begin position="185"/>
        <end position="201"/>
    </location>
</feature>
<feature type="region of interest" description="Disordered" evidence="6">
    <location>
        <begin position="900"/>
        <end position="919"/>
    </location>
</feature>
<dbReference type="EnsemblMetazoa" id="AMIN004852-RA">
    <property type="protein sequence ID" value="AMIN004852-PA"/>
    <property type="gene ID" value="AMIN004852"/>
</dbReference>
<feature type="region of interest" description="Disordered" evidence="6">
    <location>
        <begin position="495"/>
        <end position="520"/>
    </location>
</feature>
<feature type="compositionally biased region" description="Polar residues" evidence="6">
    <location>
        <begin position="510"/>
        <end position="520"/>
    </location>
</feature>
<dbReference type="SUPFAM" id="SSF47762">
    <property type="entry name" value="PAH2 domain"/>
    <property type="match status" value="1"/>
</dbReference>
<feature type="compositionally biased region" description="Basic residues" evidence="6">
    <location>
        <begin position="121"/>
        <end position="130"/>
    </location>
</feature>
<feature type="region of interest" description="Disordered" evidence="6">
    <location>
        <begin position="185"/>
        <end position="242"/>
    </location>
</feature>
<feature type="compositionally biased region" description="Polar residues" evidence="6">
    <location>
        <begin position="103"/>
        <end position="119"/>
    </location>
</feature>
<feature type="compositionally biased region" description="Polar residues" evidence="6">
    <location>
        <begin position="1583"/>
        <end position="1592"/>
    </location>
</feature>